<evidence type="ECO:0000256" key="1">
    <source>
        <dbReference type="ARBA" id="ARBA00004496"/>
    </source>
</evidence>
<dbReference type="InterPro" id="IPR018078">
    <property type="entry name" value="DNA-binding_RecF_CS"/>
</dbReference>
<dbReference type="Proteomes" id="UP000196521">
    <property type="component" value="Unassembled WGS sequence"/>
</dbReference>
<comment type="similarity">
    <text evidence="2 9 10">Belongs to the RecF family.</text>
</comment>
<evidence type="ECO:0000313" key="12">
    <source>
        <dbReference type="EMBL" id="CAC5341859.1"/>
    </source>
</evidence>
<reference evidence="12" key="1">
    <citation type="submission" date="2020-05" db="EMBL/GenBank/DDBJ databases">
        <authorList>
            <consortium name="Genoscope - CEA"/>
            <person name="William W."/>
        </authorList>
    </citation>
    <scope>NUCLEOTIDE SEQUENCE [LARGE SCALE GENOMIC DNA]</scope>
    <source>
        <strain evidence="12">PCC 7821</strain>
    </source>
</reference>
<dbReference type="InterPro" id="IPR042174">
    <property type="entry name" value="RecF_2"/>
</dbReference>
<dbReference type="HAMAP" id="MF_00365">
    <property type="entry name" value="RecF"/>
    <property type="match status" value="1"/>
</dbReference>
<dbReference type="GO" id="GO:0003697">
    <property type="term" value="F:single-stranded DNA binding"/>
    <property type="evidence" value="ECO:0007669"/>
    <property type="project" value="UniProtKB-UniRule"/>
</dbReference>
<dbReference type="GO" id="GO:0000731">
    <property type="term" value="P:DNA synthesis involved in DNA repair"/>
    <property type="evidence" value="ECO:0007669"/>
    <property type="project" value="TreeGrafter"/>
</dbReference>
<evidence type="ECO:0000256" key="8">
    <source>
        <dbReference type="ARBA" id="ARBA00023125"/>
    </source>
</evidence>
<feature type="domain" description="RecF/RecN/SMC N-terminal" evidence="11">
    <location>
        <begin position="2"/>
        <end position="360"/>
    </location>
</feature>
<keyword evidence="9 10" id="KW-0742">SOS response</keyword>
<organism evidence="12 13">
    <name type="scientific">Planktothrix rubescens CCAP 1459/22</name>
    <dbReference type="NCBI Taxonomy" id="329571"/>
    <lineage>
        <taxon>Bacteria</taxon>
        <taxon>Bacillati</taxon>
        <taxon>Cyanobacteriota</taxon>
        <taxon>Cyanophyceae</taxon>
        <taxon>Oscillatoriophycideae</taxon>
        <taxon>Oscillatoriales</taxon>
        <taxon>Microcoleaceae</taxon>
        <taxon>Planktothrix</taxon>
    </lineage>
</organism>
<dbReference type="PANTHER" id="PTHR32182:SF0">
    <property type="entry name" value="DNA REPLICATION AND REPAIR PROTEIN RECF"/>
    <property type="match status" value="1"/>
</dbReference>
<dbReference type="CDD" id="cd03242">
    <property type="entry name" value="ABC_RecF"/>
    <property type="match status" value="1"/>
</dbReference>
<keyword evidence="9 10" id="KW-0234">DNA repair</keyword>
<dbReference type="AlphaFoldDB" id="A0A6J7ZJ35"/>
<keyword evidence="13" id="KW-1185">Reference proteome</keyword>
<keyword evidence="6 9" id="KW-0547">Nucleotide-binding</keyword>
<dbReference type="GO" id="GO:0006260">
    <property type="term" value="P:DNA replication"/>
    <property type="evidence" value="ECO:0007669"/>
    <property type="project" value="UniProtKB-UniRule"/>
</dbReference>
<dbReference type="Gene3D" id="1.20.1050.90">
    <property type="entry name" value="RecF/RecN/SMC, N-terminal domain"/>
    <property type="match status" value="1"/>
</dbReference>
<evidence type="ECO:0000256" key="9">
    <source>
        <dbReference type="HAMAP-Rule" id="MF_00365"/>
    </source>
</evidence>
<comment type="subcellular location">
    <subcellularLocation>
        <location evidence="1 9 10">Cytoplasm</location>
    </subcellularLocation>
</comment>
<evidence type="ECO:0000256" key="10">
    <source>
        <dbReference type="RuleBase" id="RU000578"/>
    </source>
</evidence>
<dbReference type="InterPro" id="IPR027417">
    <property type="entry name" value="P-loop_NTPase"/>
</dbReference>
<evidence type="ECO:0000256" key="2">
    <source>
        <dbReference type="ARBA" id="ARBA00008016"/>
    </source>
</evidence>
<dbReference type="Pfam" id="PF02463">
    <property type="entry name" value="SMC_N"/>
    <property type="match status" value="1"/>
</dbReference>
<keyword evidence="9 10" id="KW-0227">DNA damage</keyword>
<name>A0A6J7ZJ35_PLARU</name>
<evidence type="ECO:0000256" key="5">
    <source>
        <dbReference type="ARBA" id="ARBA00022705"/>
    </source>
</evidence>
<dbReference type="RefSeq" id="WP_026797211.1">
    <property type="nucleotide sequence ID" value="NZ_LR812491.1"/>
</dbReference>
<keyword evidence="8 9" id="KW-0238">DNA-binding</keyword>
<dbReference type="GO" id="GO:0005737">
    <property type="term" value="C:cytoplasm"/>
    <property type="evidence" value="ECO:0007669"/>
    <property type="project" value="UniProtKB-SubCell"/>
</dbReference>
<sequence length="385" mass="44211">MYLKLLYLRQFRNYADQKVIFEAPKTILLGNNAQGKSNLLEAVELLSTLKSHRVSRDRDLIFDTQPTAQITATLKRDLGTLDLGITLRSQGGRTVCLNGESLRRQLDFLSVLNVVQFSSLDLELVRGSPEYRRNWLDRLLVQLEPIYAYILQQYNQVLRQRNALLKQIKQNPETSEIHHKQEELELWNVQLAVAGTRVIRRRDRVLERLVPLAKIWHESISGNTELLDIIYQPNVNLELPNYSLSITPPEKIQQAFFDKIRTRAIAEKQQGISLVGPHRDDVIFSINQTPARSYGSSGQQRTLVLALKLAELQLIEEVVKEPPLLLLDDVLAELDINRQNQLLDAIQDRFQTLITTTHLGAFDAQWLKHTQILNVKAGEISPFIY</sequence>
<gene>
    <name evidence="9 12" type="primary">recF</name>
    <name evidence="12" type="ORF">PLAN_140002</name>
</gene>
<dbReference type="PANTHER" id="PTHR32182">
    <property type="entry name" value="DNA REPLICATION AND REPAIR PROTEIN RECF"/>
    <property type="match status" value="1"/>
</dbReference>
<dbReference type="Gene3D" id="3.40.50.300">
    <property type="entry name" value="P-loop containing nucleotide triphosphate hydrolases"/>
    <property type="match status" value="1"/>
</dbReference>
<dbReference type="EMBL" id="CZCZ02000009">
    <property type="protein sequence ID" value="CAC5341859.1"/>
    <property type="molecule type" value="Genomic_DNA"/>
</dbReference>
<evidence type="ECO:0000256" key="3">
    <source>
        <dbReference type="ARBA" id="ARBA00020170"/>
    </source>
</evidence>
<dbReference type="PROSITE" id="PS00618">
    <property type="entry name" value="RECF_2"/>
    <property type="match status" value="1"/>
</dbReference>
<keyword evidence="5 9" id="KW-0235">DNA replication</keyword>
<evidence type="ECO:0000256" key="7">
    <source>
        <dbReference type="ARBA" id="ARBA00022840"/>
    </source>
</evidence>
<dbReference type="GO" id="GO:0006302">
    <property type="term" value="P:double-strand break repair"/>
    <property type="evidence" value="ECO:0007669"/>
    <property type="project" value="TreeGrafter"/>
</dbReference>
<evidence type="ECO:0000313" key="13">
    <source>
        <dbReference type="Proteomes" id="UP000196521"/>
    </source>
</evidence>
<proteinExistence type="inferred from homology"/>
<comment type="function">
    <text evidence="9 10">The RecF protein is involved in DNA metabolism; it is required for DNA replication and normal SOS inducibility. RecF binds preferentially to single-stranded, linear DNA. It also seems to bind ATP.</text>
</comment>
<evidence type="ECO:0000256" key="6">
    <source>
        <dbReference type="ARBA" id="ARBA00022741"/>
    </source>
</evidence>
<keyword evidence="4 9" id="KW-0963">Cytoplasm</keyword>
<feature type="binding site" evidence="9">
    <location>
        <begin position="30"/>
        <end position="37"/>
    </location>
    <ligand>
        <name>ATP</name>
        <dbReference type="ChEBI" id="CHEBI:30616"/>
    </ligand>
</feature>
<dbReference type="GO" id="GO:0009432">
    <property type="term" value="P:SOS response"/>
    <property type="evidence" value="ECO:0007669"/>
    <property type="project" value="UniProtKB-UniRule"/>
</dbReference>
<dbReference type="InterPro" id="IPR003395">
    <property type="entry name" value="RecF/RecN/SMC_N"/>
</dbReference>
<evidence type="ECO:0000256" key="4">
    <source>
        <dbReference type="ARBA" id="ARBA00022490"/>
    </source>
</evidence>
<evidence type="ECO:0000259" key="11">
    <source>
        <dbReference type="Pfam" id="PF02463"/>
    </source>
</evidence>
<comment type="caution">
    <text evidence="12">The sequence shown here is derived from an EMBL/GenBank/DDBJ whole genome shotgun (WGS) entry which is preliminary data.</text>
</comment>
<dbReference type="SUPFAM" id="SSF52540">
    <property type="entry name" value="P-loop containing nucleoside triphosphate hydrolases"/>
    <property type="match status" value="1"/>
</dbReference>
<dbReference type="InterPro" id="IPR001238">
    <property type="entry name" value="DNA-binding_RecF"/>
</dbReference>
<accession>A0A6J7ZJ35</accession>
<dbReference type="NCBIfam" id="TIGR00611">
    <property type="entry name" value="recf"/>
    <property type="match status" value="1"/>
</dbReference>
<dbReference type="PROSITE" id="PS00617">
    <property type="entry name" value="RECF_1"/>
    <property type="match status" value="1"/>
</dbReference>
<keyword evidence="7 9" id="KW-0067">ATP-binding</keyword>
<protein>
    <recommendedName>
        <fullName evidence="3 9">DNA replication and repair protein RecF</fullName>
    </recommendedName>
</protein>
<dbReference type="GO" id="GO:0005524">
    <property type="term" value="F:ATP binding"/>
    <property type="evidence" value="ECO:0007669"/>
    <property type="project" value="UniProtKB-UniRule"/>
</dbReference>